<proteinExistence type="predicted"/>
<organism evidence="2 3">
    <name type="scientific">Geodermatophilus amargosae</name>
    <dbReference type="NCBI Taxonomy" id="1296565"/>
    <lineage>
        <taxon>Bacteria</taxon>
        <taxon>Bacillati</taxon>
        <taxon>Actinomycetota</taxon>
        <taxon>Actinomycetes</taxon>
        <taxon>Geodermatophilales</taxon>
        <taxon>Geodermatophilaceae</taxon>
        <taxon>Geodermatophilus</taxon>
    </lineage>
</organism>
<dbReference type="Proteomes" id="UP000199546">
    <property type="component" value="Unassembled WGS sequence"/>
</dbReference>
<keyword evidence="3" id="KW-1185">Reference proteome</keyword>
<protein>
    <submittedName>
        <fullName evidence="2">Uncharacterized protein</fullName>
    </submittedName>
</protein>
<dbReference type="AlphaFoldDB" id="A0A1I7CVY7"/>
<accession>A0A1I7CVY7</accession>
<feature type="transmembrane region" description="Helical" evidence="1">
    <location>
        <begin position="67"/>
        <end position="85"/>
    </location>
</feature>
<evidence type="ECO:0000256" key="1">
    <source>
        <dbReference type="SAM" id="Phobius"/>
    </source>
</evidence>
<keyword evidence="1" id="KW-1133">Transmembrane helix</keyword>
<name>A0A1I7CVY7_9ACTN</name>
<reference evidence="3" key="1">
    <citation type="submission" date="2016-10" db="EMBL/GenBank/DDBJ databases">
        <authorList>
            <person name="Varghese N."/>
            <person name="Submissions S."/>
        </authorList>
    </citation>
    <scope>NUCLEOTIDE SEQUENCE [LARGE SCALE GENOMIC DNA]</scope>
    <source>
        <strain evidence="3">DSM 46136</strain>
    </source>
</reference>
<evidence type="ECO:0000313" key="2">
    <source>
        <dbReference type="EMBL" id="SFU03593.1"/>
    </source>
</evidence>
<dbReference type="EMBL" id="FPBA01000027">
    <property type="protein sequence ID" value="SFU03593.1"/>
    <property type="molecule type" value="Genomic_DNA"/>
</dbReference>
<sequence>MTSSDFDPFNTDDLTNPADWWQWVVREHGELISQAATRLGAAVISGALGIAGAQLQANGSKLATPTLAASGLFAAGFTGGAALDARSRRQVRPMR</sequence>
<gene>
    <name evidence="2" type="ORF">SAMN05660657_04958</name>
</gene>
<evidence type="ECO:0000313" key="3">
    <source>
        <dbReference type="Proteomes" id="UP000199546"/>
    </source>
</evidence>
<keyword evidence="1" id="KW-0472">Membrane</keyword>
<keyword evidence="1" id="KW-0812">Transmembrane</keyword>